<evidence type="ECO:0000256" key="1">
    <source>
        <dbReference type="ARBA" id="ARBA00023015"/>
    </source>
</evidence>
<reference evidence="6" key="1">
    <citation type="journal article" date="2019" name="Int. J. Syst. Evol. Microbiol.">
        <title>The Global Catalogue of Microorganisms (GCM) 10K type strain sequencing project: providing services to taxonomists for standard genome sequencing and annotation.</title>
        <authorList>
            <consortium name="The Broad Institute Genomics Platform"/>
            <consortium name="The Broad Institute Genome Sequencing Center for Infectious Disease"/>
            <person name="Wu L."/>
            <person name="Ma J."/>
        </authorList>
    </citation>
    <scope>NUCLEOTIDE SEQUENCE [LARGE SCALE GENOMIC DNA]</scope>
    <source>
        <strain evidence="6">CCUG 49679</strain>
    </source>
</reference>
<keyword evidence="1" id="KW-0805">Transcription regulation</keyword>
<evidence type="ECO:0000256" key="3">
    <source>
        <dbReference type="ARBA" id="ARBA00023163"/>
    </source>
</evidence>
<dbReference type="PANTHER" id="PTHR43280">
    <property type="entry name" value="ARAC-FAMILY TRANSCRIPTIONAL REGULATOR"/>
    <property type="match status" value="1"/>
</dbReference>
<dbReference type="PANTHER" id="PTHR43280:SF32">
    <property type="entry name" value="TRANSCRIPTIONAL REGULATORY PROTEIN"/>
    <property type="match status" value="1"/>
</dbReference>
<organism evidence="5 6">
    <name type="scientific">Flavobacterium qiangtangense</name>
    <dbReference type="NCBI Taxonomy" id="1442595"/>
    <lineage>
        <taxon>Bacteria</taxon>
        <taxon>Pseudomonadati</taxon>
        <taxon>Bacteroidota</taxon>
        <taxon>Flavobacteriia</taxon>
        <taxon>Flavobacteriales</taxon>
        <taxon>Flavobacteriaceae</taxon>
        <taxon>Flavobacterium</taxon>
    </lineage>
</organism>
<dbReference type="PRINTS" id="PR00032">
    <property type="entry name" value="HTHARAC"/>
</dbReference>
<dbReference type="InterPro" id="IPR018060">
    <property type="entry name" value="HTH_AraC"/>
</dbReference>
<accession>A0ABW1PPU2</accession>
<gene>
    <name evidence="5" type="ORF">ACFPVY_09095</name>
</gene>
<dbReference type="EMBL" id="JBHSQB010000007">
    <property type="protein sequence ID" value="MFC6096802.1"/>
    <property type="molecule type" value="Genomic_DNA"/>
</dbReference>
<keyword evidence="3" id="KW-0804">Transcription</keyword>
<feature type="domain" description="HTH araC/xylS-type" evidence="4">
    <location>
        <begin position="198"/>
        <end position="303"/>
    </location>
</feature>
<dbReference type="InterPro" id="IPR020449">
    <property type="entry name" value="Tscrpt_reg_AraC-type_HTH"/>
</dbReference>
<dbReference type="SMART" id="SM00342">
    <property type="entry name" value="HTH_ARAC"/>
    <property type="match status" value="1"/>
</dbReference>
<dbReference type="Proteomes" id="UP001596287">
    <property type="component" value="Unassembled WGS sequence"/>
</dbReference>
<evidence type="ECO:0000259" key="4">
    <source>
        <dbReference type="PROSITE" id="PS01124"/>
    </source>
</evidence>
<evidence type="ECO:0000313" key="6">
    <source>
        <dbReference type="Proteomes" id="UP001596287"/>
    </source>
</evidence>
<name>A0ABW1PPU2_9FLAO</name>
<keyword evidence="2" id="KW-0238">DNA-binding</keyword>
<keyword evidence="6" id="KW-1185">Reference proteome</keyword>
<proteinExistence type="predicted"/>
<dbReference type="PROSITE" id="PS01124">
    <property type="entry name" value="HTH_ARAC_FAMILY_2"/>
    <property type="match status" value="1"/>
</dbReference>
<dbReference type="Pfam" id="PF12833">
    <property type="entry name" value="HTH_18"/>
    <property type="match status" value="1"/>
</dbReference>
<dbReference type="RefSeq" id="WP_379791667.1">
    <property type="nucleotide sequence ID" value="NZ_JBHSQB010000007.1"/>
</dbReference>
<dbReference type="SUPFAM" id="SSF46689">
    <property type="entry name" value="Homeodomain-like"/>
    <property type="match status" value="1"/>
</dbReference>
<sequence>MNSKENIPQKFTSIGDLQRTLGLPKPLHPLVSLVNYADIKTPEEDLPKAMLLDFYKISYKFNLQGKVKYGQHHYDFDEGGISFIAPNQIIASKEEEKDYSGYTLLFHPDFLYGSCMAKNIKKYGFFSYSANEALYLSAKERQTISEVFEHISQELDGTIDDFSQDVILSHIEVLLNYSSRFYKRQFITRKVVNHDILTNLEELLENYFNDENALLKGLPTVNYLAEKLHLSPRYLSDLLRSLTGQNTQQHIHEKVIEKAKEYLSSDNLNVAEVAYQLGFEHPQSFTKIFKKKTNLTPIEFKQNFQKN</sequence>
<dbReference type="Gene3D" id="1.10.10.60">
    <property type="entry name" value="Homeodomain-like"/>
    <property type="match status" value="1"/>
</dbReference>
<evidence type="ECO:0000256" key="2">
    <source>
        <dbReference type="ARBA" id="ARBA00023125"/>
    </source>
</evidence>
<dbReference type="InterPro" id="IPR009057">
    <property type="entry name" value="Homeodomain-like_sf"/>
</dbReference>
<protein>
    <submittedName>
        <fullName evidence="5">Helix-turn-helix domain-containing protein</fullName>
    </submittedName>
</protein>
<evidence type="ECO:0000313" key="5">
    <source>
        <dbReference type="EMBL" id="MFC6096802.1"/>
    </source>
</evidence>
<comment type="caution">
    <text evidence="5">The sequence shown here is derived from an EMBL/GenBank/DDBJ whole genome shotgun (WGS) entry which is preliminary data.</text>
</comment>